<keyword evidence="2" id="KW-1185">Reference proteome</keyword>
<evidence type="ECO:0000313" key="1">
    <source>
        <dbReference type="EMBL" id="UBF23449.1"/>
    </source>
</evidence>
<proteinExistence type="predicted"/>
<dbReference type="Proteomes" id="UP000827176">
    <property type="component" value="Segment"/>
</dbReference>
<accession>A0AAE8Y0V2</accession>
<protein>
    <submittedName>
        <fullName evidence="1">Major capsid protein</fullName>
    </submittedName>
</protein>
<name>A0AAE8Y0V2_9CAUD</name>
<evidence type="ECO:0000313" key="2">
    <source>
        <dbReference type="Proteomes" id="UP000827176"/>
    </source>
</evidence>
<reference evidence="1" key="1">
    <citation type="submission" date="2021-05" db="EMBL/GenBank/DDBJ databases">
        <title>Diversity, taxonomy and evolution of archaeal viruses of the class Caudoviricetes.</title>
        <authorList>
            <person name="Liu Y."/>
            <person name="Demina T.A."/>
            <person name="Roux S."/>
            <person name="Aiewsakun P."/>
            <person name="Kazlauskas D."/>
            <person name="Simmonds P."/>
            <person name="Prangishvili D."/>
            <person name="Oksanen H.M."/>
            <person name="Krupovic M."/>
        </authorList>
    </citation>
    <scope>NUCLEOTIDE SEQUENCE</scope>
    <source>
        <strain evidence="1">HRTV-28/28</strain>
    </source>
</reference>
<dbReference type="EMBL" id="MZ334528">
    <property type="protein sequence ID" value="UBF23449.1"/>
    <property type="molecule type" value="Genomic_DNA"/>
</dbReference>
<gene>
    <name evidence="1" type="ORF">HRTV-28_gp11</name>
</gene>
<organism evidence="1 2">
    <name type="scientific">Halorubrum tailed virus 28</name>
    <dbReference type="NCBI Taxonomy" id="2878009"/>
    <lineage>
        <taxon>Viruses</taxon>
        <taxon>Duplodnaviria</taxon>
        <taxon>Heunggongvirae</taxon>
        <taxon>Uroviricota</taxon>
        <taxon>Caudoviricetes</taxon>
        <taxon>Suolaviridae</taxon>
        <taxon>Pormufvirus</taxon>
        <taxon>Pormufvirus salinum</taxon>
        <taxon>Pormufvirus HRTV28</taxon>
    </lineage>
</organism>
<sequence>MSQSESTHSPKDLTKSPGDVFKTIWEEHGIEAVKHAAGTEKGLTPVYNKGRFLKRLDAEREELDEKGLEDAPVFKGMARTALIAASASDDKVKQETLEKMRQKNVIDSNVAERSTPLVFDPEIRQILVSSAPLAQGRWARQGQEGYEAVFNRVDRREAPLGRVPEGVSRRLQDYARDFGLNRETVPMRIYADTAEIGDFAATASAHYMDLEDLTITARMSEYAQFDEQEMLYGRYNLDSLDTSPTGGDAGEFDYVEGGGSQTPLEGGSPLGSYAARGLAEWYRLADDAATNVAEIPDVDVAIDKSGVTSDILDDLKAEIHDLLQGPFSPDPNDLEIWTSYTLYDILENEFIPRARSDENDDELNYGDYTIRIAGVPVVPSHNVDEHEYVAQDEDGDIQDPWDPYETGDADYEARTVGNEGDAFIVNTSTWRKRELSPLSTFPLAVRGGADEVAMLAYDGNVELSGGFFGKYLQGYGI</sequence>